<dbReference type="PROSITE" id="PS50110">
    <property type="entry name" value="RESPONSE_REGULATORY"/>
    <property type="match status" value="1"/>
</dbReference>
<comment type="similarity">
    <text evidence="1">Belongs to the AfsR/DnrI/RedD regulatory family.</text>
</comment>
<comment type="caution">
    <text evidence="8">The sequence shown here is derived from an EMBL/GenBank/DDBJ whole genome shotgun (WGS) entry which is preliminary data.</text>
</comment>
<dbReference type="SUPFAM" id="SSF52172">
    <property type="entry name" value="CheY-like"/>
    <property type="match status" value="1"/>
</dbReference>
<feature type="modified residue" description="4-aspartylphosphate" evidence="6">
    <location>
        <position position="53"/>
    </location>
</feature>
<dbReference type="SMART" id="SM00862">
    <property type="entry name" value="Trans_reg_C"/>
    <property type="match status" value="1"/>
</dbReference>
<evidence type="ECO:0000256" key="5">
    <source>
        <dbReference type="ARBA" id="ARBA00023163"/>
    </source>
</evidence>
<dbReference type="InterPro" id="IPR001867">
    <property type="entry name" value="OmpR/PhoB-type_DNA-bd"/>
</dbReference>
<dbReference type="Proteomes" id="UP001596989">
    <property type="component" value="Unassembled WGS sequence"/>
</dbReference>
<dbReference type="InterPro" id="IPR011990">
    <property type="entry name" value="TPR-like_helical_dom_sf"/>
</dbReference>
<accession>A0ABW3HR70</accession>
<dbReference type="InterPro" id="IPR036388">
    <property type="entry name" value="WH-like_DNA-bd_sf"/>
</dbReference>
<protein>
    <submittedName>
        <fullName evidence="8">Response regulator</fullName>
    </submittedName>
</protein>
<keyword evidence="9" id="KW-1185">Reference proteome</keyword>
<keyword evidence="2" id="KW-0902">Two-component regulatory system</keyword>
<keyword evidence="3" id="KW-0805">Transcription regulation</keyword>
<dbReference type="Gene3D" id="3.40.50.2300">
    <property type="match status" value="1"/>
</dbReference>
<evidence type="ECO:0000256" key="4">
    <source>
        <dbReference type="ARBA" id="ARBA00023125"/>
    </source>
</evidence>
<dbReference type="Gene3D" id="1.25.40.10">
    <property type="entry name" value="Tetratricopeptide repeat domain"/>
    <property type="match status" value="1"/>
</dbReference>
<evidence type="ECO:0000256" key="3">
    <source>
        <dbReference type="ARBA" id="ARBA00023015"/>
    </source>
</evidence>
<name>A0ABW3HR70_9BACL</name>
<evidence type="ECO:0000256" key="1">
    <source>
        <dbReference type="ARBA" id="ARBA00005820"/>
    </source>
</evidence>
<evidence type="ECO:0000256" key="2">
    <source>
        <dbReference type="ARBA" id="ARBA00023012"/>
    </source>
</evidence>
<keyword evidence="4" id="KW-0238">DNA-binding</keyword>
<dbReference type="EMBL" id="JBHTJZ010000011">
    <property type="protein sequence ID" value="MFD0959949.1"/>
    <property type="molecule type" value="Genomic_DNA"/>
</dbReference>
<gene>
    <name evidence="8" type="ORF">ACFQ2I_11145</name>
</gene>
<evidence type="ECO:0000259" key="7">
    <source>
        <dbReference type="PROSITE" id="PS50110"/>
    </source>
</evidence>
<keyword evidence="6" id="KW-0597">Phosphoprotein</keyword>
<organism evidence="8 9">
    <name type="scientific">Paenibacillus chungangensis</name>
    <dbReference type="NCBI Taxonomy" id="696535"/>
    <lineage>
        <taxon>Bacteria</taxon>
        <taxon>Bacillati</taxon>
        <taxon>Bacillota</taxon>
        <taxon>Bacilli</taxon>
        <taxon>Bacillales</taxon>
        <taxon>Paenibacillaceae</taxon>
        <taxon>Paenibacillus</taxon>
    </lineage>
</organism>
<sequence length="377" mass="44201">MRIMLVDDEKLSIVQMKMMLEKLEDIVIVGTYLDAMEAIQAVRDLRPDVVFLDISMPVMNGLQAGIHIQNELPDIEIVFVTAYDNYAIQAFELNALDYLLKPVHNERLHKTIERLRSRIQSGAAATDLAKEEGGRVCFFQNIRFQQPGREPELIKWRTNKAQELFAYLFHYRNQIVRKDSLLELLWSGIEERKASQQLYTTIYQARRTLKEMSGEVIQIQNARLTEGYKLYWRNVAFDVSEWEGKLDALEPLHAGNVQDYEQVLADYEGGYLADYDYAWAQAEQDRLRWLWITHTVKLSDYYLAQGLREDAIRVQLHMQRVDPLIEESYFNLMKLYTAIHHPVGMEEQYRSLTAILEQQLDTVPSEEVTEWYLAHRS</sequence>
<dbReference type="PANTHER" id="PTHR35807">
    <property type="entry name" value="TRANSCRIPTIONAL REGULATOR REDD-RELATED"/>
    <property type="match status" value="1"/>
</dbReference>
<dbReference type="InterPro" id="IPR051677">
    <property type="entry name" value="AfsR-DnrI-RedD_regulator"/>
</dbReference>
<evidence type="ECO:0000313" key="9">
    <source>
        <dbReference type="Proteomes" id="UP001596989"/>
    </source>
</evidence>
<dbReference type="InterPro" id="IPR016032">
    <property type="entry name" value="Sig_transdc_resp-reg_C-effctor"/>
</dbReference>
<keyword evidence="5" id="KW-0804">Transcription</keyword>
<dbReference type="Pfam" id="PF00072">
    <property type="entry name" value="Response_reg"/>
    <property type="match status" value="1"/>
</dbReference>
<dbReference type="SMART" id="SM00448">
    <property type="entry name" value="REC"/>
    <property type="match status" value="1"/>
</dbReference>
<dbReference type="SMART" id="SM01043">
    <property type="entry name" value="BTAD"/>
    <property type="match status" value="1"/>
</dbReference>
<reference evidence="9" key="1">
    <citation type="journal article" date="2019" name="Int. J. Syst. Evol. Microbiol.">
        <title>The Global Catalogue of Microorganisms (GCM) 10K type strain sequencing project: providing services to taxonomists for standard genome sequencing and annotation.</title>
        <authorList>
            <consortium name="The Broad Institute Genomics Platform"/>
            <consortium name="The Broad Institute Genome Sequencing Center for Infectious Disease"/>
            <person name="Wu L."/>
            <person name="Ma J."/>
        </authorList>
    </citation>
    <scope>NUCLEOTIDE SEQUENCE [LARGE SCALE GENOMIC DNA]</scope>
    <source>
        <strain evidence="9">CCUG 59129</strain>
    </source>
</reference>
<proteinExistence type="inferred from homology"/>
<evidence type="ECO:0000313" key="8">
    <source>
        <dbReference type="EMBL" id="MFD0959949.1"/>
    </source>
</evidence>
<dbReference type="Gene3D" id="1.10.10.10">
    <property type="entry name" value="Winged helix-like DNA-binding domain superfamily/Winged helix DNA-binding domain"/>
    <property type="match status" value="1"/>
</dbReference>
<dbReference type="InterPro" id="IPR005158">
    <property type="entry name" value="BTAD"/>
</dbReference>
<dbReference type="SUPFAM" id="SSF46894">
    <property type="entry name" value="C-terminal effector domain of the bipartite response regulators"/>
    <property type="match status" value="1"/>
</dbReference>
<feature type="domain" description="Response regulatory" evidence="7">
    <location>
        <begin position="2"/>
        <end position="116"/>
    </location>
</feature>
<evidence type="ECO:0000256" key="6">
    <source>
        <dbReference type="PROSITE-ProRule" id="PRU00169"/>
    </source>
</evidence>
<dbReference type="Pfam" id="PF03704">
    <property type="entry name" value="BTAD"/>
    <property type="match status" value="1"/>
</dbReference>
<dbReference type="RefSeq" id="WP_377564242.1">
    <property type="nucleotide sequence ID" value="NZ_JBHTJZ010000011.1"/>
</dbReference>
<dbReference type="InterPro" id="IPR011006">
    <property type="entry name" value="CheY-like_superfamily"/>
</dbReference>
<dbReference type="SUPFAM" id="SSF48452">
    <property type="entry name" value="TPR-like"/>
    <property type="match status" value="1"/>
</dbReference>
<dbReference type="InterPro" id="IPR001789">
    <property type="entry name" value="Sig_transdc_resp-reg_receiver"/>
</dbReference>